<evidence type="ECO:0000313" key="1">
    <source>
        <dbReference type="EMBL" id="KAF2637728.1"/>
    </source>
</evidence>
<name>A0A6A6RU10_9PLEO</name>
<dbReference type="AlphaFoldDB" id="A0A6A6RU10"/>
<reference evidence="1" key="1">
    <citation type="journal article" date="2020" name="Stud. Mycol.">
        <title>101 Dothideomycetes genomes: a test case for predicting lifestyles and emergence of pathogens.</title>
        <authorList>
            <person name="Haridas S."/>
            <person name="Albert R."/>
            <person name="Binder M."/>
            <person name="Bloem J."/>
            <person name="Labutti K."/>
            <person name="Salamov A."/>
            <person name="Andreopoulos B."/>
            <person name="Baker S."/>
            <person name="Barry K."/>
            <person name="Bills G."/>
            <person name="Bluhm B."/>
            <person name="Cannon C."/>
            <person name="Castanera R."/>
            <person name="Culley D."/>
            <person name="Daum C."/>
            <person name="Ezra D."/>
            <person name="Gonzalez J."/>
            <person name="Henrissat B."/>
            <person name="Kuo A."/>
            <person name="Liang C."/>
            <person name="Lipzen A."/>
            <person name="Lutzoni F."/>
            <person name="Magnuson J."/>
            <person name="Mondo S."/>
            <person name="Nolan M."/>
            <person name="Ohm R."/>
            <person name="Pangilinan J."/>
            <person name="Park H.-J."/>
            <person name="Ramirez L."/>
            <person name="Alfaro M."/>
            <person name="Sun H."/>
            <person name="Tritt A."/>
            <person name="Yoshinaga Y."/>
            <person name="Zwiers L.-H."/>
            <person name="Turgeon B."/>
            <person name="Goodwin S."/>
            <person name="Spatafora J."/>
            <person name="Crous P."/>
            <person name="Grigoriev I."/>
        </authorList>
    </citation>
    <scope>NUCLEOTIDE SEQUENCE</scope>
    <source>
        <strain evidence="1">CBS 473.64</strain>
    </source>
</reference>
<sequence>MMSTGKGLVTAYPGCNIRVTIMSIWFRFYLTTDIIKTERIVACLLSASDSLIVYSLPTYFYVAY</sequence>
<dbReference type="EMBL" id="MU006792">
    <property type="protein sequence ID" value="KAF2637728.1"/>
    <property type="molecule type" value="Genomic_DNA"/>
</dbReference>
<keyword evidence="2" id="KW-1185">Reference proteome</keyword>
<proteinExistence type="predicted"/>
<evidence type="ECO:0000313" key="2">
    <source>
        <dbReference type="Proteomes" id="UP000799753"/>
    </source>
</evidence>
<protein>
    <submittedName>
        <fullName evidence="1">Uncharacterized protein</fullName>
    </submittedName>
</protein>
<gene>
    <name evidence="1" type="ORF">P280DRAFT_471907</name>
</gene>
<dbReference type="Proteomes" id="UP000799753">
    <property type="component" value="Unassembled WGS sequence"/>
</dbReference>
<accession>A0A6A6RU10</accession>
<organism evidence="1 2">
    <name type="scientific">Massarina eburnea CBS 473.64</name>
    <dbReference type="NCBI Taxonomy" id="1395130"/>
    <lineage>
        <taxon>Eukaryota</taxon>
        <taxon>Fungi</taxon>
        <taxon>Dikarya</taxon>
        <taxon>Ascomycota</taxon>
        <taxon>Pezizomycotina</taxon>
        <taxon>Dothideomycetes</taxon>
        <taxon>Pleosporomycetidae</taxon>
        <taxon>Pleosporales</taxon>
        <taxon>Massarineae</taxon>
        <taxon>Massarinaceae</taxon>
        <taxon>Massarina</taxon>
    </lineage>
</organism>